<dbReference type="OrthoDB" id="9814594at2"/>
<evidence type="ECO:0000313" key="3">
    <source>
        <dbReference type="Proteomes" id="UP000316429"/>
    </source>
</evidence>
<name>A0A504V347_9HYPH</name>
<evidence type="ECO:0000313" key="2">
    <source>
        <dbReference type="EMBL" id="TPP11713.1"/>
    </source>
</evidence>
<dbReference type="PANTHER" id="PTHR13343">
    <property type="entry name" value="CREG1 PROTEIN"/>
    <property type="match status" value="1"/>
</dbReference>
<dbReference type="RefSeq" id="WP_140828514.1">
    <property type="nucleotide sequence ID" value="NZ_VFYP01000001.1"/>
</dbReference>
<reference evidence="2 3" key="1">
    <citation type="submission" date="2019-06" db="EMBL/GenBank/DDBJ databases">
        <title>Rhizobium sp. CL12 isolated from roots of soybean.</title>
        <authorList>
            <person name="Wang C."/>
        </authorList>
    </citation>
    <scope>NUCLEOTIDE SEQUENCE [LARGE SCALE GENOMIC DNA]</scope>
    <source>
        <strain evidence="2 3">CL12</strain>
    </source>
</reference>
<dbReference type="Pfam" id="PF13883">
    <property type="entry name" value="CREG_beta-barrel"/>
    <property type="match status" value="1"/>
</dbReference>
<sequence>MNDKPKVIRDTDDDARRQARILLRGARFAAIGVIDPETGFPSVSRVLLGTDIDGAAVILVSNLSAHTTALLADPRASLLTGEPAKGDPLAHPRLTLQCLAESVERDSSSHTRLRFRFLARHPKSQLYIDFPDFRFFRLVPERASLNGGFGRAYHLGKEDFLIPIPTDNFWEDQQSLIRDLGVRDPDLASRIATKIHHGPSGDWAVCGIDSHGLDINFKDMLIRHEFVTPVTEKSKLELELPKSEYAVP</sequence>
<dbReference type="GO" id="GO:0005737">
    <property type="term" value="C:cytoplasm"/>
    <property type="evidence" value="ECO:0007669"/>
    <property type="project" value="UniProtKB-ARBA"/>
</dbReference>
<comment type="caution">
    <text evidence="2">The sequence shown here is derived from an EMBL/GenBank/DDBJ whole genome shotgun (WGS) entry which is preliminary data.</text>
</comment>
<proteinExistence type="predicted"/>
<evidence type="ECO:0000259" key="1">
    <source>
        <dbReference type="Pfam" id="PF13883"/>
    </source>
</evidence>
<protein>
    <submittedName>
        <fullName evidence="2">HugZ family protein</fullName>
    </submittedName>
</protein>
<dbReference type="SUPFAM" id="SSF50475">
    <property type="entry name" value="FMN-binding split barrel"/>
    <property type="match status" value="1"/>
</dbReference>
<dbReference type="Gene3D" id="3.20.180.10">
    <property type="entry name" value="PNP-oxidase-like"/>
    <property type="match status" value="1"/>
</dbReference>
<gene>
    <name evidence="2" type="ORF">FJQ55_13220</name>
</gene>
<dbReference type="EMBL" id="VFYP01000001">
    <property type="protein sequence ID" value="TPP11713.1"/>
    <property type="molecule type" value="Genomic_DNA"/>
</dbReference>
<accession>A0A504V347</accession>
<dbReference type="InterPro" id="IPR055343">
    <property type="entry name" value="CREG_beta-barrel"/>
</dbReference>
<dbReference type="InterPro" id="IPR012349">
    <property type="entry name" value="Split_barrel_FMN-bd"/>
</dbReference>
<dbReference type="Proteomes" id="UP000316429">
    <property type="component" value="Unassembled WGS sequence"/>
</dbReference>
<dbReference type="InterPro" id="IPR037119">
    <property type="entry name" value="Haem_oxidase_HugZ-like_sf"/>
</dbReference>
<keyword evidence="3" id="KW-1185">Reference proteome</keyword>
<dbReference type="AlphaFoldDB" id="A0A504V347"/>
<dbReference type="Gene3D" id="2.30.110.10">
    <property type="entry name" value="Electron Transport, Fmn-binding Protein, Chain A"/>
    <property type="match status" value="1"/>
</dbReference>
<feature type="domain" description="CREG-like beta-barrel" evidence="1">
    <location>
        <begin position="14"/>
        <end position="159"/>
    </location>
</feature>
<dbReference type="PANTHER" id="PTHR13343:SF17">
    <property type="entry name" value="CELLULAR REPRESSOR OF E1A-STIMULATED GENES, ISOFORM A"/>
    <property type="match status" value="1"/>
</dbReference>
<organism evidence="2 3">
    <name type="scientific">Rhizobium glycinendophyticum</name>
    <dbReference type="NCBI Taxonomy" id="2589807"/>
    <lineage>
        <taxon>Bacteria</taxon>
        <taxon>Pseudomonadati</taxon>
        <taxon>Pseudomonadota</taxon>
        <taxon>Alphaproteobacteria</taxon>
        <taxon>Hyphomicrobiales</taxon>
        <taxon>Rhizobiaceae</taxon>
        <taxon>Rhizobium/Agrobacterium group</taxon>
        <taxon>Rhizobium</taxon>
    </lineage>
</organism>